<keyword evidence="3" id="KW-1185">Reference proteome</keyword>
<dbReference type="Bgee" id="ENSMMUG00000060427">
    <property type="expression patterns" value="Expressed in hindlimb stylopod muscle and 5 other cell types or tissues"/>
</dbReference>
<sequence length="237" mass="24441">RGSLAQLRGDNVLAALTLSASAASTLAALEEPFSPPRHRGSLSVGRLRPEPPPSACGEVWRERRGREPGLRAALAGQCEFWRALRAAHGAAGRRHRPRAVRGLAPGPAAAEGTRGTPAVPARRRCGRILMEPQPLPCGAGVGTRSPPCLTSPPEVGSHPAGASPTGAAPCSLAPSPIDRPRAEGCRPASGVAGGSACSPLQDPLGEASWAPEPDGDLEKFCIQQEDCMCTNQHSVSS</sequence>
<evidence type="ECO:0000313" key="2">
    <source>
        <dbReference type="Ensembl" id="ENSMMUP00000078161.1"/>
    </source>
</evidence>
<dbReference type="InParanoid" id="A0A5F8AJZ4"/>
<evidence type="ECO:0000313" key="3">
    <source>
        <dbReference type="Proteomes" id="UP000006718"/>
    </source>
</evidence>
<dbReference type="VEuPathDB" id="HostDB:ENSMMUG00000060427"/>
<accession>A0A5F8AJZ4</accession>
<name>A0A5F8AJZ4_MACMU</name>
<organism evidence="2 3">
    <name type="scientific">Macaca mulatta</name>
    <name type="common">Rhesus macaque</name>
    <dbReference type="NCBI Taxonomy" id="9544"/>
    <lineage>
        <taxon>Eukaryota</taxon>
        <taxon>Metazoa</taxon>
        <taxon>Chordata</taxon>
        <taxon>Craniata</taxon>
        <taxon>Vertebrata</taxon>
        <taxon>Euteleostomi</taxon>
        <taxon>Mammalia</taxon>
        <taxon>Eutheria</taxon>
        <taxon>Euarchontoglires</taxon>
        <taxon>Primates</taxon>
        <taxon>Haplorrhini</taxon>
        <taxon>Catarrhini</taxon>
        <taxon>Cercopithecidae</taxon>
        <taxon>Cercopithecinae</taxon>
        <taxon>Macaca</taxon>
    </lineage>
</organism>
<feature type="region of interest" description="Disordered" evidence="1">
    <location>
        <begin position="181"/>
        <end position="211"/>
    </location>
</feature>
<reference evidence="2" key="4">
    <citation type="submission" date="2025-09" db="UniProtKB">
        <authorList>
            <consortium name="Ensembl"/>
        </authorList>
    </citation>
    <scope>IDENTIFICATION</scope>
    <source>
        <strain evidence="2">17573</strain>
    </source>
</reference>
<protein>
    <submittedName>
        <fullName evidence="2">Uncharacterized protein</fullName>
    </submittedName>
</protein>
<feature type="region of interest" description="Disordered" evidence="1">
    <location>
        <begin position="32"/>
        <end position="55"/>
    </location>
</feature>
<evidence type="ECO:0000256" key="1">
    <source>
        <dbReference type="SAM" id="MobiDB-lite"/>
    </source>
</evidence>
<reference evidence="2" key="2">
    <citation type="submission" date="2019-01" db="EMBL/GenBank/DDBJ databases">
        <authorList>
            <person name="Graves T."/>
            <person name="Eichler E.E."/>
            <person name="Wilson R.K."/>
        </authorList>
    </citation>
    <scope>NUCLEOTIDE SEQUENCE [LARGE SCALE GENOMIC DNA]</scope>
    <source>
        <strain evidence="2">17573</strain>
    </source>
</reference>
<reference evidence="2" key="3">
    <citation type="submission" date="2025-08" db="UniProtKB">
        <authorList>
            <consortium name="Ensembl"/>
        </authorList>
    </citation>
    <scope>IDENTIFICATION</scope>
    <source>
        <strain evidence="2">17573</strain>
    </source>
</reference>
<dbReference type="AlphaFoldDB" id="A0A5F8AJZ4"/>
<dbReference type="Proteomes" id="UP000006718">
    <property type="component" value="Chromosome 1"/>
</dbReference>
<dbReference type="GeneTree" id="ENSGT00980000202997"/>
<proteinExistence type="predicted"/>
<dbReference type="Ensembl" id="ENSMMUT00000098900.1">
    <property type="protein sequence ID" value="ENSMMUP00000078161.1"/>
    <property type="gene ID" value="ENSMMUG00000060427.1"/>
</dbReference>
<reference evidence="3" key="1">
    <citation type="journal article" date="2007" name="Science">
        <title>Evolutionary and biomedical insights from the rhesus macaque genome.</title>
        <authorList>
            <person name="Gibbs R.A."/>
            <person name="Rogers J."/>
            <person name="Katze M.G."/>
            <person name="Bumgarner R."/>
            <person name="Weinstock G.M."/>
            <person name="Mardis E.R."/>
            <person name="Remington K.A."/>
            <person name="Strausberg R.L."/>
            <person name="Venter J.C."/>
            <person name="Wilson R.K."/>
            <person name="Batzer M.A."/>
            <person name="Bustamante C.D."/>
            <person name="Eichler E.E."/>
            <person name="Hahn M.W."/>
            <person name="Hardison R.C."/>
            <person name="Makova K.D."/>
            <person name="Miller W."/>
            <person name="Milosavljevic A."/>
            <person name="Palermo R.E."/>
            <person name="Siepel A."/>
            <person name="Sikela J.M."/>
            <person name="Attaway T."/>
            <person name="Bell S."/>
            <person name="Bernard K.E."/>
            <person name="Buhay C.J."/>
            <person name="Chandrabose M.N."/>
            <person name="Dao M."/>
            <person name="Davis C."/>
            <person name="Delehaunty K.D."/>
            <person name="Ding Y."/>
            <person name="Dinh H.H."/>
            <person name="Dugan-Rocha S."/>
            <person name="Fulton L.A."/>
            <person name="Gabisi R.A."/>
            <person name="Garner T.T."/>
            <person name="Godfrey J."/>
            <person name="Hawes A.C."/>
            <person name="Hernandez J."/>
            <person name="Hines S."/>
            <person name="Holder M."/>
            <person name="Hume J."/>
            <person name="Jhangiani S.N."/>
            <person name="Joshi V."/>
            <person name="Khan Z.M."/>
            <person name="Kirkness E.F."/>
            <person name="Cree A."/>
            <person name="Fowler R.G."/>
            <person name="Lee S."/>
            <person name="Lewis L.R."/>
            <person name="Li Z."/>
            <person name="Liu Y.-S."/>
            <person name="Moore S.M."/>
            <person name="Muzny D."/>
            <person name="Nazareth L.V."/>
            <person name="Ngo D.N."/>
            <person name="Okwuonu G.O."/>
            <person name="Pai G."/>
            <person name="Parker D."/>
            <person name="Paul H.A."/>
            <person name="Pfannkoch C."/>
            <person name="Pohl C.S."/>
            <person name="Rogers Y.-H.C."/>
            <person name="Ruiz S.J."/>
            <person name="Sabo A."/>
            <person name="Santibanez J."/>
            <person name="Schneider B.W."/>
            <person name="Smith S.M."/>
            <person name="Sodergren E."/>
            <person name="Svatek A.F."/>
            <person name="Utterback T.R."/>
            <person name="Vattathil S."/>
            <person name="Warren W."/>
            <person name="White C.S."/>
            <person name="Chinwalla A.T."/>
            <person name="Feng Y."/>
            <person name="Halpern A.L."/>
            <person name="Hillier L.W."/>
            <person name="Huang X."/>
            <person name="Minx P."/>
            <person name="Nelson J.O."/>
            <person name="Pepin K.H."/>
            <person name="Qin X."/>
            <person name="Sutton G.G."/>
            <person name="Venter E."/>
            <person name="Walenz B.P."/>
            <person name="Wallis J.W."/>
            <person name="Worley K.C."/>
            <person name="Yang S.-P."/>
            <person name="Jones S.M."/>
            <person name="Marra M.A."/>
            <person name="Rocchi M."/>
            <person name="Schein J.E."/>
            <person name="Baertsch R."/>
            <person name="Clarke L."/>
            <person name="Csuros M."/>
            <person name="Glasscock J."/>
            <person name="Harris R.A."/>
            <person name="Havlak P."/>
            <person name="Jackson A.R."/>
            <person name="Jiang H."/>
            <person name="Liu Y."/>
            <person name="Messina D.N."/>
            <person name="Shen Y."/>
            <person name="Song H.X.-Z."/>
            <person name="Wylie T."/>
            <person name="Zhang L."/>
            <person name="Birney E."/>
            <person name="Han K."/>
            <person name="Konkel M.K."/>
            <person name="Lee J."/>
            <person name="Smit A.F.A."/>
            <person name="Ullmer B."/>
            <person name="Wang H."/>
            <person name="Xing J."/>
            <person name="Burhans R."/>
            <person name="Cheng Z."/>
            <person name="Karro J.E."/>
            <person name="Ma J."/>
            <person name="Raney B."/>
            <person name="She X."/>
            <person name="Cox M.J."/>
            <person name="Demuth J.P."/>
            <person name="Dumas L.J."/>
            <person name="Han S.-G."/>
            <person name="Hopkins J."/>
            <person name="Karimpour-Fard A."/>
            <person name="Kim Y.H."/>
            <person name="Pollack J.R."/>
            <person name="Vinar T."/>
            <person name="Addo-Quaye C."/>
            <person name="Degenhardt J."/>
            <person name="Denby A."/>
            <person name="Hubisz M.J."/>
            <person name="Indap A."/>
            <person name="Kosiol C."/>
            <person name="Lahn B.T."/>
            <person name="Lawson H.A."/>
            <person name="Marklein A."/>
            <person name="Nielsen R."/>
            <person name="Vallender E.J."/>
            <person name="Clark A.G."/>
            <person name="Ferguson B."/>
            <person name="Hernandez R.D."/>
            <person name="Hirani K."/>
            <person name="Kehrer-Sawatzki H."/>
            <person name="Kolb J."/>
            <person name="Patil S."/>
            <person name="Pu L.-L."/>
            <person name="Ren Y."/>
            <person name="Smith D.G."/>
            <person name="Wheeler D.A."/>
            <person name="Schenck I."/>
            <person name="Ball E.V."/>
            <person name="Chen R."/>
            <person name="Cooper D.N."/>
            <person name="Giardine B."/>
            <person name="Hsu F."/>
            <person name="Kent W.J."/>
            <person name="Lesk A."/>
            <person name="Nelson D.L."/>
            <person name="O'brien W.E."/>
            <person name="Pruefer K."/>
            <person name="Stenson P.D."/>
            <person name="Wallace J.C."/>
            <person name="Ke H."/>
            <person name="Liu X.-M."/>
            <person name="Wang P."/>
            <person name="Xiang A.P."/>
            <person name="Yang F."/>
            <person name="Barber G.P."/>
            <person name="Haussler D."/>
            <person name="Karolchik D."/>
            <person name="Kern A.D."/>
            <person name="Kuhn R.M."/>
            <person name="Smith K.E."/>
            <person name="Zwieg A.S."/>
        </authorList>
    </citation>
    <scope>NUCLEOTIDE SEQUENCE [LARGE SCALE GENOMIC DNA]</scope>
    <source>
        <strain evidence="3">17573</strain>
    </source>
</reference>